<dbReference type="Proteomes" id="UP000030645">
    <property type="component" value="Unassembled WGS sequence"/>
</dbReference>
<evidence type="ECO:0000313" key="3">
    <source>
        <dbReference type="Proteomes" id="UP000030645"/>
    </source>
</evidence>
<gene>
    <name evidence="2" type="ORF">L484_012772</name>
</gene>
<dbReference type="EMBL" id="KE345743">
    <property type="protein sequence ID" value="EXC13344.1"/>
    <property type="molecule type" value="Genomic_DNA"/>
</dbReference>
<feature type="compositionally biased region" description="Polar residues" evidence="1">
    <location>
        <begin position="1"/>
        <end position="19"/>
    </location>
</feature>
<evidence type="ECO:0000256" key="1">
    <source>
        <dbReference type="SAM" id="MobiDB-lite"/>
    </source>
</evidence>
<sequence length="89" mass="10247">MPRKTTANRIKFGVSSSNRPPAPATLEPPAPAMPPPDYDIIRFVSKDTETQYERRSSLHSRKGFRHKKWRIAAEHHECYSGQGLRKILF</sequence>
<feature type="region of interest" description="Disordered" evidence="1">
    <location>
        <begin position="1"/>
        <end position="35"/>
    </location>
</feature>
<organism evidence="2 3">
    <name type="scientific">Morus notabilis</name>
    <dbReference type="NCBI Taxonomy" id="981085"/>
    <lineage>
        <taxon>Eukaryota</taxon>
        <taxon>Viridiplantae</taxon>
        <taxon>Streptophyta</taxon>
        <taxon>Embryophyta</taxon>
        <taxon>Tracheophyta</taxon>
        <taxon>Spermatophyta</taxon>
        <taxon>Magnoliopsida</taxon>
        <taxon>eudicotyledons</taxon>
        <taxon>Gunneridae</taxon>
        <taxon>Pentapetalae</taxon>
        <taxon>rosids</taxon>
        <taxon>fabids</taxon>
        <taxon>Rosales</taxon>
        <taxon>Moraceae</taxon>
        <taxon>Moreae</taxon>
        <taxon>Morus</taxon>
    </lineage>
</organism>
<proteinExistence type="predicted"/>
<reference evidence="3" key="1">
    <citation type="submission" date="2013-01" db="EMBL/GenBank/DDBJ databases">
        <title>Draft Genome Sequence of a Mulberry Tree, Morus notabilis C.K. Schneid.</title>
        <authorList>
            <person name="He N."/>
            <person name="Zhao S."/>
        </authorList>
    </citation>
    <scope>NUCLEOTIDE SEQUENCE</scope>
</reference>
<name>W9SK72_9ROSA</name>
<keyword evidence="3" id="KW-1185">Reference proteome</keyword>
<protein>
    <submittedName>
        <fullName evidence="2">Uncharacterized protein</fullName>
    </submittedName>
</protein>
<feature type="compositionally biased region" description="Pro residues" evidence="1">
    <location>
        <begin position="20"/>
        <end position="35"/>
    </location>
</feature>
<evidence type="ECO:0000313" key="2">
    <source>
        <dbReference type="EMBL" id="EXC13344.1"/>
    </source>
</evidence>
<dbReference type="AlphaFoldDB" id="W9SK72"/>
<accession>W9SK72</accession>